<accession>A0A8J4GFK4</accession>
<name>A0A8J4GFK4_9CHLO</name>
<protein>
    <submittedName>
        <fullName evidence="3">Uncharacterized protein</fullName>
    </submittedName>
</protein>
<evidence type="ECO:0000313" key="3">
    <source>
        <dbReference type="EMBL" id="GIM05891.1"/>
    </source>
</evidence>
<feature type="signal peptide" evidence="2">
    <location>
        <begin position="1"/>
        <end position="22"/>
    </location>
</feature>
<dbReference type="AlphaFoldDB" id="A0A8J4GFK4"/>
<dbReference type="Proteomes" id="UP000722791">
    <property type="component" value="Unassembled WGS sequence"/>
</dbReference>
<evidence type="ECO:0000256" key="2">
    <source>
        <dbReference type="SAM" id="SignalP"/>
    </source>
</evidence>
<dbReference type="EMBL" id="BNCQ01000020">
    <property type="protein sequence ID" value="GIM05891.1"/>
    <property type="molecule type" value="Genomic_DNA"/>
</dbReference>
<feature type="region of interest" description="Disordered" evidence="1">
    <location>
        <begin position="434"/>
        <end position="464"/>
    </location>
</feature>
<feature type="chain" id="PRO_5035188743" evidence="2">
    <location>
        <begin position="23"/>
        <end position="464"/>
    </location>
</feature>
<evidence type="ECO:0000256" key="1">
    <source>
        <dbReference type="SAM" id="MobiDB-lite"/>
    </source>
</evidence>
<evidence type="ECO:0000313" key="4">
    <source>
        <dbReference type="Proteomes" id="UP000722791"/>
    </source>
</evidence>
<feature type="compositionally biased region" description="Pro residues" evidence="1">
    <location>
        <begin position="451"/>
        <end position="464"/>
    </location>
</feature>
<keyword evidence="2" id="KW-0732">Signal</keyword>
<organism evidence="3 4">
    <name type="scientific">Volvox reticuliferus</name>
    <dbReference type="NCBI Taxonomy" id="1737510"/>
    <lineage>
        <taxon>Eukaryota</taxon>
        <taxon>Viridiplantae</taxon>
        <taxon>Chlorophyta</taxon>
        <taxon>core chlorophytes</taxon>
        <taxon>Chlorophyceae</taxon>
        <taxon>CS clade</taxon>
        <taxon>Chlamydomonadales</taxon>
        <taxon>Volvocaceae</taxon>
        <taxon>Volvox</taxon>
    </lineage>
</organism>
<sequence>MRRFCMFLIAVLVSSLSGSVHAQQVTGLGLTSGIIEYNVVDSARLGINVTLTWPANSARKFQDVHVELRTPAAGKMGKRKPYHYNSSPVIVDFAEAVGSGTDATGISYNILRAHKTVPLPAGASAGTFVMDCFLPEGLVGAGPERSTGTTTATGAHSHLSQLQYDKISLRATPIKIFKLSAKYVPGVAQSIIARMPVTVATNRAAASEGDLAYVFIPAISPRWAPLDCSIIKSGYSGEDLTAPHANGELTATAVQGGCRIGWRNSRHPLGAQIPVGLRVSEPSTGTYSNIMFLMMATNLTNNAPLVKLVTVNGRNVPQHGSNLILDGSSVQVVFYVTHPVEGMRIRVSSTSLPDGASIVADEDDPASALQAVAPIMAKFTWSSPTPMFGVSIFSFSDENHMTTYASFSFSPPPSSLSSPLLPLEEIASAKVAARSLGAYEQRDPSMIADRPPSPPPPPPPPPPP</sequence>
<reference evidence="3" key="1">
    <citation type="journal article" date="2021" name="Proc. Natl. Acad. Sci. U.S.A.">
        <title>Three genomes in the algal genus Volvox reveal the fate of a haploid sex-determining region after a transition to homothallism.</title>
        <authorList>
            <person name="Yamamoto K."/>
            <person name="Hamaji T."/>
            <person name="Kawai-Toyooka H."/>
            <person name="Matsuzaki R."/>
            <person name="Takahashi F."/>
            <person name="Nishimura Y."/>
            <person name="Kawachi M."/>
            <person name="Noguchi H."/>
            <person name="Minakuchi Y."/>
            <person name="Umen J.G."/>
            <person name="Toyoda A."/>
            <person name="Nozaki H."/>
        </authorList>
    </citation>
    <scope>NUCLEOTIDE SEQUENCE</scope>
    <source>
        <strain evidence="3">NIES-3785</strain>
    </source>
</reference>
<gene>
    <name evidence="3" type="ORF">Vretimale_10262</name>
</gene>
<comment type="caution">
    <text evidence="3">The sequence shown here is derived from an EMBL/GenBank/DDBJ whole genome shotgun (WGS) entry which is preliminary data.</text>
</comment>
<feature type="non-terminal residue" evidence="3">
    <location>
        <position position="1"/>
    </location>
</feature>
<proteinExistence type="predicted"/>